<feature type="transmembrane region" description="Helical" evidence="2">
    <location>
        <begin position="242"/>
        <end position="262"/>
    </location>
</feature>
<evidence type="ECO:0000313" key="5">
    <source>
        <dbReference type="Proteomes" id="UP000694389"/>
    </source>
</evidence>
<evidence type="ECO:0000256" key="1">
    <source>
        <dbReference type="SAM" id="MobiDB-lite"/>
    </source>
</evidence>
<protein>
    <recommendedName>
        <fullName evidence="3">PiggyBac transposable element-derived protein domain-containing protein</fullName>
    </recommendedName>
</protein>
<feature type="compositionally biased region" description="Low complexity" evidence="1">
    <location>
        <begin position="123"/>
        <end position="143"/>
    </location>
</feature>
<organism evidence="4 5">
    <name type="scientific">Dicentrarchus labrax</name>
    <name type="common">European seabass</name>
    <name type="synonym">Morone labrax</name>
    <dbReference type="NCBI Taxonomy" id="13489"/>
    <lineage>
        <taxon>Eukaryota</taxon>
        <taxon>Metazoa</taxon>
        <taxon>Chordata</taxon>
        <taxon>Craniata</taxon>
        <taxon>Vertebrata</taxon>
        <taxon>Euteleostomi</taxon>
        <taxon>Actinopterygii</taxon>
        <taxon>Neopterygii</taxon>
        <taxon>Teleostei</taxon>
        <taxon>Neoteleostei</taxon>
        <taxon>Acanthomorphata</taxon>
        <taxon>Eupercaria</taxon>
        <taxon>Moronidae</taxon>
        <taxon>Dicentrarchus</taxon>
    </lineage>
</organism>
<feature type="domain" description="PiggyBac transposable element-derived protein" evidence="3">
    <location>
        <begin position="205"/>
        <end position="576"/>
    </location>
</feature>
<keyword evidence="2" id="KW-0472">Membrane</keyword>
<feature type="region of interest" description="Disordered" evidence="1">
    <location>
        <begin position="20"/>
        <end position="194"/>
    </location>
</feature>
<dbReference type="AlphaFoldDB" id="A0A8P4KJ08"/>
<proteinExistence type="predicted"/>
<dbReference type="GeneTree" id="ENSGT00940000163467"/>
<feature type="transmembrane region" description="Helical" evidence="2">
    <location>
        <begin position="563"/>
        <end position="585"/>
    </location>
</feature>
<feature type="compositionally biased region" description="Low complexity" evidence="1">
    <location>
        <begin position="64"/>
        <end position="90"/>
    </location>
</feature>
<evidence type="ECO:0000313" key="4">
    <source>
        <dbReference type="Ensembl" id="ENSDLAP00005076763.1"/>
    </source>
</evidence>
<feature type="compositionally biased region" description="Acidic residues" evidence="1">
    <location>
        <begin position="166"/>
        <end position="181"/>
    </location>
</feature>
<dbReference type="Pfam" id="PF13843">
    <property type="entry name" value="DDE_Tnp_1_7"/>
    <property type="match status" value="1"/>
</dbReference>
<keyword evidence="2" id="KW-1133">Transmembrane helix</keyword>
<name>A0A8P4KJ08_DICLA</name>
<keyword evidence="5" id="KW-1185">Reference proteome</keyword>
<sequence>MAEKQKRKRFTIPEALDEIQNRSDVEVTDSSDSSNAEYDEEEDTFFLLSRDPVYDQEDDQLDETSGPSGTSSTAAPQPSSPPAEATSPLSSEDDEDEEFVPPARKTRRSSASSRYMTRRSQGASASTTRVSPSPAPAPSQSKRGQQRRRGPAGKRPKQAISGRGDGDDDQEWWCNPEEPDVEPPLPKFEPKHPSGPRIDRTAAWSPLSLFKLFFSSSTIHTILNNTNDNAARRKASGMHFKWSPFTVENFYIFLAVILYSGMVHVHSRSDMWRREWPYDFTFPRSCMTRDTFEAIFWSLHLCDIKEDEENQKKKGTPEYDRLFKIKPLYSQIVTACNSLFQPCREISIDERMVASKARIGFRQYMRDKPTKFGYKLFVLAESCSGYTWNFFVYQGKTANVQGEGLSFTSVMDLMNFALLGKGYHLYVDNFYTSPALFQQLATNCTAACGTIRQTHIGFPKTKLNELPKKAERGDMRWLRKDNLLFVKWKDTTEVTVCSSFHKAYSGDSTRRRVKEDGQWHNKNIPVPDAIRDYNRYMGGVDLSDAMIQYYSVRGKTMRWYKTFFYHFVDIAVVNSYILFKLLAIGRGETPMSHKRFREVLMKEMVDKAQAAVAAAAPRPTLSTTCMPMYFGQTATDQRRVCVVCKDQGRKVKTPVYCSKCDVALCFTSSRNCFKDYHLRK</sequence>
<dbReference type="Proteomes" id="UP000694389">
    <property type="component" value="Unassembled WGS sequence"/>
</dbReference>
<reference evidence="4" key="1">
    <citation type="submission" date="2025-08" db="UniProtKB">
        <authorList>
            <consortium name="Ensembl"/>
        </authorList>
    </citation>
    <scope>IDENTIFICATION</scope>
</reference>
<reference evidence="4" key="2">
    <citation type="submission" date="2025-09" db="UniProtKB">
        <authorList>
            <consortium name="Ensembl"/>
        </authorList>
    </citation>
    <scope>IDENTIFICATION</scope>
</reference>
<dbReference type="Ensembl" id="ENSDLAT00005067083.1">
    <property type="protein sequence ID" value="ENSDLAP00005076763.1"/>
    <property type="gene ID" value="ENSDLAG00005024849.2"/>
</dbReference>
<feature type="compositionally biased region" description="Basic residues" evidence="1">
    <location>
        <begin position="144"/>
        <end position="157"/>
    </location>
</feature>
<dbReference type="InterPro" id="IPR029526">
    <property type="entry name" value="PGBD"/>
</dbReference>
<dbReference type="PANTHER" id="PTHR46599:SF3">
    <property type="entry name" value="PIGGYBAC TRANSPOSABLE ELEMENT-DERIVED PROTEIN 4"/>
    <property type="match status" value="1"/>
</dbReference>
<evidence type="ECO:0000259" key="3">
    <source>
        <dbReference type="Pfam" id="PF13843"/>
    </source>
</evidence>
<accession>A0A8P4KJ08</accession>
<dbReference type="PANTHER" id="PTHR46599">
    <property type="entry name" value="PIGGYBAC TRANSPOSABLE ELEMENT-DERIVED PROTEIN 4"/>
    <property type="match status" value="1"/>
</dbReference>
<evidence type="ECO:0000256" key="2">
    <source>
        <dbReference type="SAM" id="Phobius"/>
    </source>
</evidence>
<keyword evidence="2" id="KW-0812">Transmembrane</keyword>